<dbReference type="Proteomes" id="UP000195897">
    <property type="component" value="Unassembled WGS sequence"/>
</dbReference>
<dbReference type="InterPro" id="IPR022555">
    <property type="entry name" value="DUF2577"/>
</dbReference>
<dbReference type="Pfam" id="PF10844">
    <property type="entry name" value="DUF2577"/>
    <property type="match status" value="1"/>
</dbReference>
<reference evidence="2" key="1">
    <citation type="submission" date="2017-04" db="EMBL/GenBank/DDBJ databases">
        <title>Function of individual gut microbiota members based on whole genome sequencing of pure cultures obtained from chicken caecum.</title>
        <authorList>
            <person name="Medvecky M."/>
            <person name="Cejkova D."/>
            <person name="Polansky O."/>
            <person name="Karasova D."/>
            <person name="Kubasova T."/>
            <person name="Cizek A."/>
            <person name="Rychlik I."/>
        </authorList>
    </citation>
    <scope>NUCLEOTIDE SEQUENCE [LARGE SCALE GENOMIC DNA]</scope>
    <source>
        <strain evidence="2">An180</strain>
    </source>
</reference>
<gene>
    <name evidence="1" type="ORF">B5F17_13460</name>
</gene>
<organism evidence="1 2">
    <name type="scientific">Butyricicoccus pullicaecorum</name>
    <dbReference type="NCBI Taxonomy" id="501571"/>
    <lineage>
        <taxon>Bacteria</taxon>
        <taxon>Bacillati</taxon>
        <taxon>Bacillota</taxon>
        <taxon>Clostridia</taxon>
        <taxon>Eubacteriales</taxon>
        <taxon>Butyricicoccaceae</taxon>
        <taxon>Butyricicoccus</taxon>
    </lineage>
</organism>
<dbReference type="AlphaFoldDB" id="A0A1Y4L2X4"/>
<comment type="caution">
    <text evidence="1">The sequence shown here is derived from an EMBL/GenBank/DDBJ whole genome shotgun (WGS) entry which is preliminary data.</text>
</comment>
<sequence length="138" mass="15077">MELAEVLYLYAQDAMKNGGLTDLTIGTVTGVNPLEITTKVAMAPLRQQVLFLTEPVIEKKIPILQHNHVIHDTYTGGGQSEDNLLQDAIVCYEDGKALPVQNGYIILNRALEVGDKVLLLRVMGGKRFIVLSRVFGGG</sequence>
<protein>
    <recommendedName>
        <fullName evidence="3">DUF2577 domain-containing protein</fullName>
    </recommendedName>
</protein>
<accession>A0A1Y4L2X4</accession>
<dbReference type="RefSeq" id="WP_087374638.1">
    <property type="nucleotide sequence ID" value="NZ_NFKK01000024.1"/>
</dbReference>
<evidence type="ECO:0000313" key="1">
    <source>
        <dbReference type="EMBL" id="OUP51134.1"/>
    </source>
</evidence>
<proteinExistence type="predicted"/>
<evidence type="ECO:0008006" key="3">
    <source>
        <dbReference type="Google" id="ProtNLM"/>
    </source>
</evidence>
<name>A0A1Y4L2X4_9FIRM</name>
<evidence type="ECO:0000313" key="2">
    <source>
        <dbReference type="Proteomes" id="UP000195897"/>
    </source>
</evidence>
<dbReference type="EMBL" id="NFKK01000024">
    <property type="protein sequence ID" value="OUP51134.1"/>
    <property type="molecule type" value="Genomic_DNA"/>
</dbReference>